<accession>A0A9P4XPA6</accession>
<evidence type="ECO:0000259" key="8">
    <source>
        <dbReference type="PROSITE" id="PS50850"/>
    </source>
</evidence>
<dbReference type="InterPro" id="IPR011701">
    <property type="entry name" value="MFS"/>
</dbReference>
<comment type="subcellular location">
    <subcellularLocation>
        <location evidence="1">Membrane</location>
        <topology evidence="1">Multi-pass membrane protein</topology>
    </subcellularLocation>
</comment>
<keyword evidence="3 7" id="KW-0812">Transmembrane</keyword>
<feature type="transmembrane region" description="Helical" evidence="7">
    <location>
        <begin position="259"/>
        <end position="281"/>
    </location>
</feature>
<evidence type="ECO:0000256" key="3">
    <source>
        <dbReference type="ARBA" id="ARBA00022692"/>
    </source>
</evidence>
<dbReference type="OrthoDB" id="440553at2759"/>
<dbReference type="PANTHER" id="PTHR23502:SF26">
    <property type="entry name" value="MAJOR FACILITATOR SUPERFAMILY (MFS) PROFILE DOMAIN-CONTAINING PROTEIN"/>
    <property type="match status" value="1"/>
</dbReference>
<keyword evidence="5 7" id="KW-0472">Membrane</keyword>
<sequence length="491" mass="53320">MVSESQVPEEPPFHIFNKRQKWNLVAIIGAAGLFSGLSSNIYFPALDAITEDLNVSTGQVSLTITSYLIIQGISPLFWGPLSDTLGRRVVYVGSFSVYILANIALSFSPNFAVLLVFRGLQSAGSASTVSIGNGVIQDIATPLERGAFIGFYQAIRNFSIAVGPVLGGILGNFLGFRSIFIFLTIISGVVLLVIIVFLPETLRAIAGNGTKRLTGIHRPIIHQFKEPEYMEDPESSTQTPKVTAETFLGPLKMLLEKDILVTLIFGGMVYTVWSMVVASTTDLFDRRFDLNELTLGLAFLPNGLGTIAGSTIAGKMMTRDFVRYEKRYLELYPDAPPPSKTRKSLSPDFPIEHARLRHIPWMTGSFVVATGLFGFTVLPAWIVLPLVLQFLIAATSNAVFAINTTLVSDLYPGSGAGSTAVNNLVRCSMAAIGVAFVDRLIALVGPAMAFSGLALLVVVLSVLVAVEWTWGMQWRGEREGRREVLAEKSMS</sequence>
<name>A0A9P4XPA6_CRYP1</name>
<dbReference type="Proteomes" id="UP000803844">
    <property type="component" value="Unassembled WGS sequence"/>
</dbReference>
<proteinExistence type="predicted"/>
<dbReference type="AlphaFoldDB" id="A0A9P4XPA6"/>
<dbReference type="FunFam" id="1.20.1250.20:FF:000172">
    <property type="entry name" value="MFS multidrug resistance transporter"/>
    <property type="match status" value="1"/>
</dbReference>
<evidence type="ECO:0000313" key="9">
    <source>
        <dbReference type="EMBL" id="KAF3759894.1"/>
    </source>
</evidence>
<feature type="transmembrane region" description="Helical" evidence="7">
    <location>
        <begin position="179"/>
        <end position="198"/>
    </location>
</feature>
<dbReference type="Gene3D" id="1.20.1250.20">
    <property type="entry name" value="MFS general substrate transporter like domains"/>
    <property type="match status" value="1"/>
</dbReference>
<evidence type="ECO:0000256" key="4">
    <source>
        <dbReference type="ARBA" id="ARBA00022989"/>
    </source>
</evidence>
<dbReference type="SUPFAM" id="SSF103473">
    <property type="entry name" value="MFS general substrate transporter"/>
    <property type="match status" value="1"/>
</dbReference>
<keyword evidence="2" id="KW-0813">Transport</keyword>
<dbReference type="EMBL" id="MU032354">
    <property type="protein sequence ID" value="KAF3759894.1"/>
    <property type="molecule type" value="Genomic_DNA"/>
</dbReference>
<dbReference type="PANTHER" id="PTHR23502">
    <property type="entry name" value="MAJOR FACILITATOR SUPERFAMILY"/>
    <property type="match status" value="1"/>
</dbReference>
<dbReference type="GO" id="GO:0015137">
    <property type="term" value="F:citrate transmembrane transporter activity"/>
    <property type="evidence" value="ECO:0007669"/>
    <property type="project" value="UniProtKB-ARBA"/>
</dbReference>
<feature type="transmembrane region" description="Helical" evidence="7">
    <location>
        <begin position="448"/>
        <end position="470"/>
    </location>
</feature>
<dbReference type="GO" id="GO:0140115">
    <property type="term" value="P:export across plasma membrane"/>
    <property type="evidence" value="ECO:0007669"/>
    <property type="project" value="UniProtKB-ARBA"/>
</dbReference>
<dbReference type="PROSITE" id="PS50850">
    <property type="entry name" value="MFS"/>
    <property type="match status" value="1"/>
</dbReference>
<evidence type="ECO:0000256" key="6">
    <source>
        <dbReference type="ARBA" id="ARBA00023180"/>
    </source>
</evidence>
<dbReference type="FunFam" id="1.20.1720.10:FF:000009">
    <property type="entry name" value="MFS multidrug transporter"/>
    <property type="match status" value="1"/>
</dbReference>
<evidence type="ECO:0000256" key="5">
    <source>
        <dbReference type="ARBA" id="ARBA00023136"/>
    </source>
</evidence>
<evidence type="ECO:0000313" key="10">
    <source>
        <dbReference type="Proteomes" id="UP000803844"/>
    </source>
</evidence>
<dbReference type="RefSeq" id="XP_040770873.1">
    <property type="nucleotide sequence ID" value="XM_040918041.1"/>
</dbReference>
<evidence type="ECO:0000256" key="1">
    <source>
        <dbReference type="ARBA" id="ARBA00004141"/>
    </source>
</evidence>
<dbReference type="GO" id="GO:0005886">
    <property type="term" value="C:plasma membrane"/>
    <property type="evidence" value="ECO:0007669"/>
    <property type="project" value="UniProtKB-ARBA"/>
</dbReference>
<dbReference type="InterPro" id="IPR020846">
    <property type="entry name" value="MFS_dom"/>
</dbReference>
<keyword evidence="10" id="KW-1185">Reference proteome</keyword>
<feature type="transmembrane region" description="Helical" evidence="7">
    <location>
        <begin position="90"/>
        <end position="117"/>
    </location>
</feature>
<protein>
    <submittedName>
        <fullName evidence="9">MFS general substrate transporter</fullName>
    </submittedName>
</protein>
<feature type="transmembrane region" description="Helical" evidence="7">
    <location>
        <begin position="361"/>
        <end position="384"/>
    </location>
</feature>
<comment type="caution">
    <text evidence="9">The sequence shown here is derived from an EMBL/GenBank/DDBJ whole genome shotgun (WGS) entry which is preliminary data.</text>
</comment>
<dbReference type="Pfam" id="PF07690">
    <property type="entry name" value="MFS_1"/>
    <property type="match status" value="1"/>
</dbReference>
<evidence type="ECO:0000256" key="7">
    <source>
        <dbReference type="SAM" id="Phobius"/>
    </source>
</evidence>
<dbReference type="InterPro" id="IPR036259">
    <property type="entry name" value="MFS_trans_sf"/>
</dbReference>
<evidence type="ECO:0000256" key="2">
    <source>
        <dbReference type="ARBA" id="ARBA00022448"/>
    </source>
</evidence>
<feature type="transmembrane region" description="Helical" evidence="7">
    <location>
        <begin position="55"/>
        <end position="78"/>
    </location>
</feature>
<feature type="domain" description="Major facilitator superfamily (MFS) profile" evidence="8">
    <location>
        <begin position="24"/>
        <end position="469"/>
    </location>
</feature>
<keyword evidence="4 7" id="KW-1133">Transmembrane helix</keyword>
<feature type="transmembrane region" description="Helical" evidence="7">
    <location>
        <begin position="22"/>
        <end position="43"/>
    </location>
</feature>
<keyword evidence="6" id="KW-0325">Glycoprotein</keyword>
<gene>
    <name evidence="9" type="ORF">M406DRAFT_269875</name>
</gene>
<reference evidence="9" key="1">
    <citation type="journal article" date="2020" name="Phytopathology">
        <title>Genome sequence of the chestnut blight fungus Cryphonectria parasitica EP155: A fundamental resource for an archetypical invasive plant pathogen.</title>
        <authorList>
            <person name="Crouch J.A."/>
            <person name="Dawe A."/>
            <person name="Aerts A."/>
            <person name="Barry K."/>
            <person name="Churchill A.C.L."/>
            <person name="Grimwood J."/>
            <person name="Hillman B."/>
            <person name="Milgroom M.G."/>
            <person name="Pangilinan J."/>
            <person name="Smith M."/>
            <person name="Salamov A."/>
            <person name="Schmutz J."/>
            <person name="Yadav J."/>
            <person name="Grigoriev I.V."/>
            <person name="Nuss D."/>
        </authorList>
    </citation>
    <scope>NUCLEOTIDE SEQUENCE</scope>
    <source>
        <strain evidence="9">EP155</strain>
    </source>
</reference>
<dbReference type="GeneID" id="63835170"/>
<organism evidence="9 10">
    <name type="scientific">Cryphonectria parasitica (strain ATCC 38755 / EP155)</name>
    <dbReference type="NCBI Taxonomy" id="660469"/>
    <lineage>
        <taxon>Eukaryota</taxon>
        <taxon>Fungi</taxon>
        <taxon>Dikarya</taxon>
        <taxon>Ascomycota</taxon>
        <taxon>Pezizomycotina</taxon>
        <taxon>Sordariomycetes</taxon>
        <taxon>Sordariomycetidae</taxon>
        <taxon>Diaporthales</taxon>
        <taxon>Cryphonectriaceae</taxon>
        <taxon>Cryphonectria-Endothia species complex</taxon>
        <taxon>Cryphonectria</taxon>
    </lineage>
</organism>
<feature type="transmembrane region" description="Helical" evidence="7">
    <location>
        <begin position="293"/>
        <end position="313"/>
    </location>
</feature>